<organism evidence="1">
    <name type="scientific">Dichomitus squalens</name>
    <dbReference type="NCBI Taxonomy" id="114155"/>
    <lineage>
        <taxon>Eukaryota</taxon>
        <taxon>Fungi</taxon>
        <taxon>Dikarya</taxon>
        <taxon>Basidiomycota</taxon>
        <taxon>Agaricomycotina</taxon>
        <taxon>Agaricomycetes</taxon>
        <taxon>Polyporales</taxon>
        <taxon>Polyporaceae</taxon>
        <taxon>Dichomitus</taxon>
    </lineage>
</organism>
<dbReference type="Pfam" id="PF20479">
    <property type="entry name" value="TMEM128"/>
    <property type="match status" value="1"/>
</dbReference>
<gene>
    <name evidence="1" type="ORF">BD311DRAFT_730316</name>
</gene>
<dbReference type="Proteomes" id="UP000292957">
    <property type="component" value="Unassembled WGS sequence"/>
</dbReference>
<protein>
    <submittedName>
        <fullName evidence="1">Uncharacterized protein</fullName>
    </submittedName>
</protein>
<dbReference type="OrthoDB" id="3187264at2759"/>
<proteinExistence type="predicted"/>
<name>A0A4V2K546_9APHY</name>
<dbReference type="EMBL" id="ML143489">
    <property type="protein sequence ID" value="TBU24031.1"/>
    <property type="molecule type" value="Genomic_DNA"/>
</dbReference>
<sequence>MMACECGPTPTTIERGKPASQTSSSTSSELIILRARPIYATFVDSELYPSTPALNMSLMTFSRHTVKQLKFVLPGGLLTYYFDSWNVLLRILNGQAGEGRWSRLSARLSIFSAAITVSSFLYVLALPLVRGEQPNYRSWRQSGVLSTVIPVMTVSIVAGWSLLVYTLGQWSSLGYLEGIIAATALYALAFGLLGLIPAPRVRRQ</sequence>
<evidence type="ECO:0000313" key="1">
    <source>
        <dbReference type="EMBL" id="TBU24031.1"/>
    </source>
</evidence>
<reference evidence="1" key="1">
    <citation type="submission" date="2019-01" db="EMBL/GenBank/DDBJ databases">
        <title>Draft genome sequences of three monokaryotic isolates of the white-rot basidiomycete fungus Dichomitus squalens.</title>
        <authorList>
            <consortium name="DOE Joint Genome Institute"/>
            <person name="Lopez S.C."/>
            <person name="Andreopoulos B."/>
            <person name="Pangilinan J."/>
            <person name="Lipzen A."/>
            <person name="Riley R."/>
            <person name="Ahrendt S."/>
            <person name="Ng V."/>
            <person name="Barry K."/>
            <person name="Daum C."/>
            <person name="Grigoriev I.V."/>
            <person name="Hilden K.S."/>
            <person name="Makela M.R."/>
            <person name="de Vries R.P."/>
        </authorList>
    </citation>
    <scope>NUCLEOTIDE SEQUENCE [LARGE SCALE GENOMIC DNA]</scope>
    <source>
        <strain evidence="1">OM18370.1</strain>
    </source>
</reference>
<dbReference type="AlphaFoldDB" id="A0A4V2K546"/>
<dbReference type="InterPro" id="IPR033579">
    <property type="entry name" value="TMEM128"/>
</dbReference>
<accession>A0A4V2K546</accession>